<dbReference type="Proteomes" id="UP000460298">
    <property type="component" value="Unassembled WGS sequence"/>
</dbReference>
<organism evidence="2 3">
    <name type="scientific">Leptonema illini</name>
    <dbReference type="NCBI Taxonomy" id="183"/>
    <lineage>
        <taxon>Bacteria</taxon>
        <taxon>Pseudomonadati</taxon>
        <taxon>Spirochaetota</taxon>
        <taxon>Spirochaetia</taxon>
        <taxon>Leptospirales</taxon>
        <taxon>Leptospiraceae</taxon>
        <taxon>Leptonema</taxon>
    </lineage>
</organism>
<evidence type="ECO:0008006" key="4">
    <source>
        <dbReference type="Google" id="ProtNLM"/>
    </source>
</evidence>
<evidence type="ECO:0000313" key="3">
    <source>
        <dbReference type="Proteomes" id="UP000460298"/>
    </source>
</evidence>
<evidence type="ECO:0000256" key="1">
    <source>
        <dbReference type="SAM" id="Phobius"/>
    </source>
</evidence>
<gene>
    <name evidence="2" type="ORF">F9K24_02115</name>
</gene>
<keyword evidence="1" id="KW-0472">Membrane</keyword>
<name>A0A833H3S9_9LEPT</name>
<reference evidence="2 3" key="1">
    <citation type="submission" date="2019-10" db="EMBL/GenBank/DDBJ databases">
        <title>Extracellular Electron Transfer in a Candidatus Methanoperedens spp. Enrichment Culture.</title>
        <authorList>
            <person name="Berger S."/>
            <person name="Rangel Shaw D."/>
            <person name="Berben T."/>
            <person name="In 'T Zandt M."/>
            <person name="Frank J."/>
            <person name="Reimann J."/>
            <person name="Jetten M.S.M."/>
            <person name="Welte C.U."/>
        </authorList>
    </citation>
    <scope>NUCLEOTIDE SEQUENCE [LARGE SCALE GENOMIC DNA]</scope>
    <source>
        <strain evidence="2">SB12</strain>
    </source>
</reference>
<dbReference type="EMBL" id="WBUI01000002">
    <property type="protein sequence ID" value="KAB2934592.1"/>
    <property type="molecule type" value="Genomic_DNA"/>
</dbReference>
<proteinExistence type="predicted"/>
<protein>
    <recommendedName>
        <fullName evidence="4">CPBP family intramembrane metalloprotease</fullName>
    </recommendedName>
</protein>
<keyword evidence="1" id="KW-0812">Transmembrane</keyword>
<feature type="transmembrane region" description="Helical" evidence="1">
    <location>
        <begin position="54"/>
        <end position="71"/>
    </location>
</feature>
<sequence length="81" mass="9022">MTAWSVMFVEIYRLTNSVWPCVLMHAGEDGVPTLLVTISGIVTFTTAGKLWLDPTSSIVATALYLAFGLWLRQKRMQSCLI</sequence>
<comment type="caution">
    <text evidence="2">The sequence shown here is derived from an EMBL/GenBank/DDBJ whole genome shotgun (WGS) entry which is preliminary data.</text>
</comment>
<dbReference type="AlphaFoldDB" id="A0A833H3S9"/>
<keyword evidence="1" id="KW-1133">Transmembrane helix</keyword>
<evidence type="ECO:0000313" key="2">
    <source>
        <dbReference type="EMBL" id="KAB2934592.1"/>
    </source>
</evidence>
<accession>A0A833H3S9</accession>